<dbReference type="AlphaFoldDB" id="H1LDJ8"/>
<organism evidence="2 3">
    <name type="scientific">Lentilactobacillus kisonensis F0435</name>
    <dbReference type="NCBI Taxonomy" id="797516"/>
    <lineage>
        <taxon>Bacteria</taxon>
        <taxon>Bacillati</taxon>
        <taxon>Bacillota</taxon>
        <taxon>Bacilli</taxon>
        <taxon>Lactobacillales</taxon>
        <taxon>Lactobacillaceae</taxon>
        <taxon>Lentilactobacillus</taxon>
    </lineage>
</organism>
<keyword evidence="1" id="KW-0812">Transmembrane</keyword>
<proteinExistence type="predicted"/>
<dbReference type="PATRIC" id="fig|797516.3.peg.601"/>
<gene>
    <name evidence="2" type="ORF">HMPREF9104_00673</name>
</gene>
<accession>H1LDJ8</accession>
<evidence type="ECO:0000313" key="2">
    <source>
        <dbReference type="EMBL" id="EHO53153.1"/>
    </source>
</evidence>
<keyword evidence="1" id="KW-0472">Membrane</keyword>
<reference evidence="2 3" key="1">
    <citation type="submission" date="2011-09" db="EMBL/GenBank/DDBJ databases">
        <authorList>
            <person name="Weinstock G."/>
            <person name="Sodergren E."/>
            <person name="Clifton S."/>
            <person name="Fulton L."/>
            <person name="Fulton B."/>
            <person name="Courtney L."/>
            <person name="Fronick C."/>
            <person name="Harrison M."/>
            <person name="Strong C."/>
            <person name="Farmer C."/>
            <person name="Delahaunty K."/>
            <person name="Markovic C."/>
            <person name="Hall O."/>
            <person name="Minx P."/>
            <person name="Tomlinson C."/>
            <person name="Mitreva M."/>
            <person name="Hou S."/>
            <person name="Chen J."/>
            <person name="Wollam A."/>
            <person name="Pepin K.H."/>
            <person name="Johnson M."/>
            <person name="Bhonagiri V."/>
            <person name="Zhang X."/>
            <person name="Suruliraj S."/>
            <person name="Warren W."/>
            <person name="Chinwalla A."/>
            <person name="Mardis E.R."/>
            <person name="Wilson R.K."/>
        </authorList>
    </citation>
    <scope>NUCLEOTIDE SEQUENCE [LARGE SCALE GENOMIC DNA]</scope>
    <source>
        <strain evidence="2 3">F0435</strain>
    </source>
</reference>
<evidence type="ECO:0000313" key="3">
    <source>
        <dbReference type="Proteomes" id="UP000005025"/>
    </source>
</evidence>
<keyword evidence="1" id="KW-1133">Transmembrane helix</keyword>
<sequence>MRSSKMVKHLYLVNISDGVAGIWLLVLSIIGYDKVILSMELTTTTG</sequence>
<name>H1LDJ8_9LACO</name>
<dbReference type="Proteomes" id="UP000005025">
    <property type="component" value="Unassembled WGS sequence"/>
</dbReference>
<protein>
    <submittedName>
        <fullName evidence="2">Uncharacterized protein</fullName>
    </submittedName>
</protein>
<evidence type="ECO:0000256" key="1">
    <source>
        <dbReference type="SAM" id="Phobius"/>
    </source>
</evidence>
<feature type="transmembrane region" description="Helical" evidence="1">
    <location>
        <begin position="12"/>
        <end position="32"/>
    </location>
</feature>
<dbReference type="HOGENOM" id="CLU_3185122_0_0_9"/>
<dbReference type="STRING" id="797516.HMPREF9104_00673"/>
<comment type="caution">
    <text evidence="2">The sequence shown here is derived from an EMBL/GenBank/DDBJ whole genome shotgun (WGS) entry which is preliminary data.</text>
</comment>
<dbReference type="EMBL" id="AGRJ01000071">
    <property type="protein sequence ID" value="EHO53153.1"/>
    <property type="molecule type" value="Genomic_DNA"/>
</dbReference>